<protein>
    <recommendedName>
        <fullName evidence="3">Fibronectin type-III domain-containing protein</fullName>
    </recommendedName>
</protein>
<dbReference type="PROSITE" id="PS50853">
    <property type="entry name" value="FN3"/>
    <property type="match status" value="1"/>
</dbReference>
<accession>A0A7M7HNZ4</accession>
<dbReference type="KEGG" id="spu:105446675"/>
<dbReference type="Proteomes" id="UP000007110">
    <property type="component" value="Unassembled WGS sequence"/>
</dbReference>
<evidence type="ECO:0000259" key="3">
    <source>
        <dbReference type="PROSITE" id="PS50853"/>
    </source>
</evidence>
<reference evidence="5" key="1">
    <citation type="submission" date="2015-02" db="EMBL/GenBank/DDBJ databases">
        <title>Genome sequencing for Strongylocentrotus purpuratus.</title>
        <authorList>
            <person name="Murali S."/>
            <person name="Liu Y."/>
            <person name="Vee V."/>
            <person name="English A."/>
            <person name="Wang M."/>
            <person name="Skinner E."/>
            <person name="Han Y."/>
            <person name="Muzny D.M."/>
            <person name="Worley K.C."/>
            <person name="Gibbs R.A."/>
        </authorList>
    </citation>
    <scope>NUCLEOTIDE SEQUENCE</scope>
</reference>
<dbReference type="FunFam" id="2.60.40.10:FF:001608">
    <property type="entry name" value="Uncharacterized protein"/>
    <property type="match status" value="1"/>
</dbReference>
<feature type="transmembrane region" description="Helical" evidence="2">
    <location>
        <begin position="181"/>
        <end position="206"/>
    </location>
</feature>
<dbReference type="OrthoDB" id="10432468at2759"/>
<dbReference type="AlphaFoldDB" id="A0A7M7HNZ4"/>
<sequence length="219" mass="24259">MPSKGKNCSRWIHGGCYSLFVVTIIVLSAFLYYCTNPRDPTLPSLSTPPRVKNVTTSAIEIEWKGDYDGDGPVCGFIVELKSPGSTSWTSVGFVYFDEDEDDFEYTIERLDANALYGISVMMLHCFGMEGVRGPEISQLTEDHEPQTKPPSLSTSTAPPCPAQNCTESPQNPSEDDLPWRMMFVIAVPVLSAIVLLQLIILMSLCVRRCRKNSAHTVVD</sequence>
<reference evidence="4" key="2">
    <citation type="submission" date="2021-01" db="UniProtKB">
        <authorList>
            <consortium name="EnsemblMetazoa"/>
        </authorList>
    </citation>
    <scope>IDENTIFICATION</scope>
</reference>
<dbReference type="OMA" id="AQNCTES"/>
<dbReference type="InterPro" id="IPR036116">
    <property type="entry name" value="FN3_sf"/>
</dbReference>
<dbReference type="Gene3D" id="2.60.40.10">
    <property type="entry name" value="Immunoglobulins"/>
    <property type="match status" value="1"/>
</dbReference>
<feature type="region of interest" description="Disordered" evidence="1">
    <location>
        <begin position="139"/>
        <end position="173"/>
    </location>
</feature>
<dbReference type="SUPFAM" id="SSF49265">
    <property type="entry name" value="Fibronectin type III"/>
    <property type="match status" value="1"/>
</dbReference>
<evidence type="ECO:0000313" key="5">
    <source>
        <dbReference type="Proteomes" id="UP000007110"/>
    </source>
</evidence>
<dbReference type="InParanoid" id="A0A7M7HNZ4"/>
<keyword evidence="2" id="KW-0812">Transmembrane</keyword>
<name>A0A7M7HNZ4_STRPU</name>
<keyword evidence="5" id="KW-1185">Reference proteome</keyword>
<evidence type="ECO:0000256" key="2">
    <source>
        <dbReference type="SAM" id="Phobius"/>
    </source>
</evidence>
<feature type="domain" description="Fibronectin type-III" evidence="3">
    <location>
        <begin position="45"/>
        <end position="150"/>
    </location>
</feature>
<dbReference type="Pfam" id="PF00041">
    <property type="entry name" value="fn3"/>
    <property type="match status" value="1"/>
</dbReference>
<organism evidence="4 5">
    <name type="scientific">Strongylocentrotus purpuratus</name>
    <name type="common">Purple sea urchin</name>
    <dbReference type="NCBI Taxonomy" id="7668"/>
    <lineage>
        <taxon>Eukaryota</taxon>
        <taxon>Metazoa</taxon>
        <taxon>Echinodermata</taxon>
        <taxon>Eleutherozoa</taxon>
        <taxon>Echinozoa</taxon>
        <taxon>Echinoidea</taxon>
        <taxon>Euechinoidea</taxon>
        <taxon>Echinacea</taxon>
        <taxon>Camarodonta</taxon>
        <taxon>Echinidea</taxon>
        <taxon>Strongylocentrotidae</taxon>
        <taxon>Strongylocentrotus</taxon>
    </lineage>
</organism>
<feature type="transmembrane region" description="Helical" evidence="2">
    <location>
        <begin position="12"/>
        <end position="33"/>
    </location>
</feature>
<dbReference type="EnsemblMetazoa" id="XM_011683752">
    <property type="protein sequence ID" value="XP_011682054"/>
    <property type="gene ID" value="LOC105446675"/>
</dbReference>
<proteinExistence type="predicted"/>
<dbReference type="InterPro" id="IPR013783">
    <property type="entry name" value="Ig-like_fold"/>
</dbReference>
<dbReference type="CDD" id="cd00063">
    <property type="entry name" value="FN3"/>
    <property type="match status" value="1"/>
</dbReference>
<dbReference type="GeneID" id="105446675"/>
<keyword evidence="2" id="KW-1133">Transmembrane helix</keyword>
<evidence type="ECO:0000256" key="1">
    <source>
        <dbReference type="SAM" id="MobiDB-lite"/>
    </source>
</evidence>
<evidence type="ECO:0000313" key="4">
    <source>
        <dbReference type="EnsemblMetazoa" id="XP_011682054"/>
    </source>
</evidence>
<dbReference type="RefSeq" id="XP_011682054.1">
    <property type="nucleotide sequence ID" value="XM_011683752.2"/>
</dbReference>
<dbReference type="InterPro" id="IPR003961">
    <property type="entry name" value="FN3_dom"/>
</dbReference>
<keyword evidence="2" id="KW-0472">Membrane</keyword>
<feature type="compositionally biased region" description="Polar residues" evidence="1">
    <location>
        <begin position="149"/>
        <end position="172"/>
    </location>
</feature>